<dbReference type="Gene3D" id="3.40.50.1820">
    <property type="entry name" value="alpha/beta hydrolase"/>
    <property type="match status" value="1"/>
</dbReference>
<sequence length="212" mass="24706">MDKAVLYIHGKGGDAEEALHYKSLFSDCDVIGLDYTAQFPWEAKEEFPLLFNSISKNYKFVEIIANSIGAYFAINSLSNQQIEKAYFISPVVDMERLIADMMIWANVTEDELKKKKEIQTTFGETLSWDYLCYVRENPVTWNIPTHILYGEKDNLTAYGTIFEFAQRTHSTLSVMRNGEHWFHTEEQMKFLDEWIVENSKHNDSFPRATRVC</sequence>
<dbReference type="EMBL" id="AP019695">
    <property type="protein sequence ID" value="BBK22577.1"/>
    <property type="molecule type" value="Genomic_DNA"/>
</dbReference>
<protein>
    <submittedName>
        <fullName evidence="1">Alpha/beta hydrolase</fullName>
    </submittedName>
</protein>
<accession>A0A6N4TIN9</accession>
<dbReference type="KEGG" id="aarg:Aargi30884_14800"/>
<organism evidence="1 2">
    <name type="scientific">Amedibacterium intestinale</name>
    <dbReference type="NCBI Taxonomy" id="2583452"/>
    <lineage>
        <taxon>Bacteria</taxon>
        <taxon>Bacillati</taxon>
        <taxon>Bacillota</taxon>
        <taxon>Erysipelotrichia</taxon>
        <taxon>Erysipelotrichales</taxon>
        <taxon>Erysipelotrichaceae</taxon>
        <taxon>Amedibacterium</taxon>
    </lineage>
</organism>
<dbReference type="SUPFAM" id="SSF53474">
    <property type="entry name" value="alpha/beta-Hydrolases"/>
    <property type="match status" value="1"/>
</dbReference>
<dbReference type="RefSeq" id="WP_163051887.1">
    <property type="nucleotide sequence ID" value="NZ_AP019695.1"/>
</dbReference>
<name>A0A6N4TIN9_9FIRM</name>
<keyword evidence="2" id="KW-1185">Reference proteome</keyword>
<dbReference type="AlphaFoldDB" id="A0A6N4TIN9"/>
<reference evidence="2" key="1">
    <citation type="submission" date="2019-05" db="EMBL/GenBank/DDBJ databases">
        <title>Complete genome sequencing of Absiella argi strain JCM 30884.</title>
        <authorList>
            <person name="Sakamoto M."/>
            <person name="Murakami T."/>
            <person name="Mori H."/>
        </authorList>
    </citation>
    <scope>NUCLEOTIDE SEQUENCE [LARGE SCALE GENOMIC DNA]</scope>
    <source>
        <strain evidence="2">JCM 30884</strain>
    </source>
</reference>
<dbReference type="InterPro" id="IPR029058">
    <property type="entry name" value="AB_hydrolase_fold"/>
</dbReference>
<dbReference type="GO" id="GO:0016787">
    <property type="term" value="F:hydrolase activity"/>
    <property type="evidence" value="ECO:0007669"/>
    <property type="project" value="UniProtKB-KW"/>
</dbReference>
<keyword evidence="1" id="KW-0378">Hydrolase</keyword>
<proteinExistence type="predicted"/>
<evidence type="ECO:0000313" key="1">
    <source>
        <dbReference type="EMBL" id="BBK22577.1"/>
    </source>
</evidence>
<gene>
    <name evidence="1" type="ORF">Aargi30884_14800</name>
</gene>
<dbReference type="Proteomes" id="UP000464754">
    <property type="component" value="Chromosome"/>
</dbReference>
<evidence type="ECO:0000313" key="2">
    <source>
        <dbReference type="Proteomes" id="UP000464754"/>
    </source>
</evidence>